<name>A0A4R6ITY9_9BACT</name>
<dbReference type="PANTHER" id="PTHR34129">
    <property type="entry name" value="BLR1139 PROTEIN"/>
    <property type="match status" value="1"/>
</dbReference>
<dbReference type="OrthoDB" id="5638018at2"/>
<sequence length="105" mass="11777">MNSQSEFIYHITTKDQWERAKELGAYEADSLATEGFIHCSTEDQVAGVLDRYYKGQTGLVKLTIERSKIERPLIFELAGSINEVFPHIHGPLNLDAVVDITPVLS</sequence>
<dbReference type="EMBL" id="SNWP01000012">
    <property type="protein sequence ID" value="TDO25777.1"/>
    <property type="molecule type" value="Genomic_DNA"/>
</dbReference>
<evidence type="ECO:0000313" key="2">
    <source>
        <dbReference type="Proteomes" id="UP000295741"/>
    </source>
</evidence>
<proteinExistence type="predicted"/>
<keyword evidence="2" id="KW-1185">Reference proteome</keyword>
<dbReference type="PANTHER" id="PTHR34129:SF1">
    <property type="entry name" value="DUF952 DOMAIN-CONTAINING PROTEIN"/>
    <property type="match status" value="1"/>
</dbReference>
<accession>A0A4R6ITY9</accession>
<gene>
    <name evidence="1" type="ORF">BC659_2700</name>
</gene>
<dbReference type="RefSeq" id="WP_133475269.1">
    <property type="nucleotide sequence ID" value="NZ_SNWP01000012.1"/>
</dbReference>
<dbReference type="InterPro" id="IPR009297">
    <property type="entry name" value="DUF952"/>
</dbReference>
<comment type="caution">
    <text evidence="1">The sequence shown here is derived from an EMBL/GenBank/DDBJ whole genome shotgun (WGS) entry which is preliminary data.</text>
</comment>
<organism evidence="1 2">
    <name type="scientific">Sediminibacterium goheungense</name>
    <dbReference type="NCBI Taxonomy" id="1086393"/>
    <lineage>
        <taxon>Bacteria</taxon>
        <taxon>Pseudomonadati</taxon>
        <taxon>Bacteroidota</taxon>
        <taxon>Chitinophagia</taxon>
        <taxon>Chitinophagales</taxon>
        <taxon>Chitinophagaceae</taxon>
        <taxon>Sediminibacterium</taxon>
    </lineage>
</organism>
<reference evidence="1 2" key="1">
    <citation type="submission" date="2019-03" db="EMBL/GenBank/DDBJ databases">
        <title>Genomic Encyclopedia of Archaeal and Bacterial Type Strains, Phase II (KMG-II): from individual species to whole genera.</title>
        <authorList>
            <person name="Goeker M."/>
        </authorList>
    </citation>
    <scope>NUCLEOTIDE SEQUENCE [LARGE SCALE GENOMIC DNA]</scope>
    <source>
        <strain evidence="1 2">DSM 28323</strain>
    </source>
</reference>
<dbReference type="SUPFAM" id="SSF56399">
    <property type="entry name" value="ADP-ribosylation"/>
    <property type="match status" value="1"/>
</dbReference>
<dbReference type="Pfam" id="PF06108">
    <property type="entry name" value="DUF952"/>
    <property type="match status" value="1"/>
</dbReference>
<dbReference type="Gene3D" id="3.20.170.20">
    <property type="entry name" value="Protein of unknown function DUF952"/>
    <property type="match status" value="1"/>
</dbReference>
<dbReference type="AlphaFoldDB" id="A0A4R6ITY9"/>
<dbReference type="Proteomes" id="UP000295741">
    <property type="component" value="Unassembled WGS sequence"/>
</dbReference>
<protein>
    <submittedName>
        <fullName evidence="1">Uncharacterized protein (DUF952 family)</fullName>
    </submittedName>
</protein>
<evidence type="ECO:0000313" key="1">
    <source>
        <dbReference type="EMBL" id="TDO25777.1"/>
    </source>
</evidence>